<feature type="binding site" evidence="2">
    <location>
        <position position="346"/>
    </location>
    <ligand>
        <name>L-tryptophan</name>
        <dbReference type="ChEBI" id="CHEBI:57912"/>
    </ligand>
</feature>
<dbReference type="InterPro" id="IPR006905">
    <property type="entry name" value="Flavin_halogenase"/>
</dbReference>
<reference evidence="3 4" key="1">
    <citation type="submission" date="2018-11" db="EMBL/GenBank/DDBJ databases">
        <title>Genomic Encyclopedia of Type Strains, Phase IV (KMG-IV): sequencing the most valuable type-strain genomes for metagenomic binning, comparative biology and taxonomic classification.</title>
        <authorList>
            <person name="Goeker M."/>
        </authorList>
    </citation>
    <scope>NUCLEOTIDE SEQUENCE [LARGE SCALE GENOMIC DNA]</scope>
    <source>
        <strain evidence="3 4">DSM 16974</strain>
    </source>
</reference>
<dbReference type="Gene3D" id="3.50.50.60">
    <property type="entry name" value="FAD/NAD(P)-binding domain"/>
    <property type="match status" value="1"/>
</dbReference>
<comment type="caution">
    <text evidence="3">The sequence shown here is derived from an EMBL/GenBank/DDBJ whole genome shotgun (WGS) entry which is preliminary data.</text>
</comment>
<evidence type="ECO:0000313" key="3">
    <source>
        <dbReference type="EMBL" id="ROQ18125.1"/>
    </source>
</evidence>
<keyword evidence="2" id="KW-0274">FAD</keyword>
<dbReference type="RefSeq" id="WP_123639436.1">
    <property type="nucleotide sequence ID" value="NZ_RJUK01000003.1"/>
</dbReference>
<evidence type="ECO:0000256" key="2">
    <source>
        <dbReference type="PIRSR" id="PIRSR011396-2"/>
    </source>
</evidence>
<feature type="binding site" evidence="2">
    <location>
        <begin position="16"/>
        <end position="19"/>
    </location>
    <ligand>
        <name>FAD</name>
        <dbReference type="ChEBI" id="CHEBI:57692"/>
    </ligand>
</feature>
<dbReference type="SUPFAM" id="SSF51905">
    <property type="entry name" value="FAD/NAD(P)-binding domain"/>
    <property type="match status" value="1"/>
</dbReference>
<sequence length="502" mass="57376">MTQTNNFVRRIAIVGGGTAGWMMAAALSKTLSRHPCEVVLIESPDIPTVGVGEATIPPIQLFNRLLQIDEHEFLRETRGTYKLGIEFVDWFKQGQTYFHPFGRYGADIHNVPFHQYWRKLHQLGEGGSLGEYSLPTVAAYRGTFSPPDDNPRSVLSKMAYAYHLDAGLYADYLRRYAEARGVQRLARRVQGATVRPDDGFIESVVFDDNSRLEADFFIDCSGLRGLLIEETLHTGYEDWRHWLPCDRAVAMPCEAPEAPRPYTRSTAREAGWQWRIPLQHRLGNGYVYCSDYLTDDAAESTLLANLEGAPLADPKRLRFTTGRRKQAWNKNCLAVGLSAGFMEPLESTSIHMIQTAIARLMTLFPDNAFDPVDIAEYNRLSDIEYERIRDFLILHYKATARDDSELWRYTRDMAIPDSLQHKLDLYQSRARVFRYDEELFADTSWIAVFEGQGVVPRRYDPLVDTYDLEQLRAVAARMRQTIIAGADSLPRHEEYLARHCTA</sequence>
<dbReference type="GO" id="GO:0004497">
    <property type="term" value="F:monooxygenase activity"/>
    <property type="evidence" value="ECO:0007669"/>
    <property type="project" value="InterPro"/>
</dbReference>
<dbReference type="PANTHER" id="PTHR43747:SF4">
    <property type="entry name" value="FLAVIN-DEPENDENT TRYPTOPHAN HALOGENASE"/>
    <property type="match status" value="1"/>
</dbReference>
<accession>A0A3N1NPK4</accession>
<gene>
    <name evidence="3" type="ORF">EDC38_3099</name>
</gene>
<dbReference type="InterPro" id="IPR033856">
    <property type="entry name" value="Trp_halogen"/>
</dbReference>
<dbReference type="PIRSF" id="PIRSF011396">
    <property type="entry name" value="Trp_halogenase"/>
    <property type="match status" value="1"/>
</dbReference>
<proteinExistence type="predicted"/>
<evidence type="ECO:0000313" key="4">
    <source>
        <dbReference type="Proteomes" id="UP000273643"/>
    </source>
</evidence>
<dbReference type="EMBL" id="RJUK01000003">
    <property type="protein sequence ID" value="ROQ18125.1"/>
    <property type="molecule type" value="Genomic_DNA"/>
</dbReference>
<dbReference type="InterPro" id="IPR036188">
    <property type="entry name" value="FAD/NAD-bd_sf"/>
</dbReference>
<dbReference type="GO" id="GO:0000166">
    <property type="term" value="F:nucleotide binding"/>
    <property type="evidence" value="ECO:0007669"/>
    <property type="project" value="UniProtKB-KW"/>
</dbReference>
<feature type="active site" evidence="1">
    <location>
        <position position="82"/>
    </location>
</feature>
<keyword evidence="4" id="KW-1185">Reference proteome</keyword>
<dbReference type="InterPro" id="IPR050816">
    <property type="entry name" value="Flavin-dep_Halogenase_NPB"/>
</dbReference>
<name>A0A3N1NPK4_9GAMM</name>
<dbReference type="Proteomes" id="UP000273643">
    <property type="component" value="Unassembled WGS sequence"/>
</dbReference>
<dbReference type="AlphaFoldDB" id="A0A3N1NPK4"/>
<feature type="binding site" evidence="2">
    <location>
        <position position="82"/>
    </location>
    <ligand>
        <name>7-chloro-L-tryptophan</name>
        <dbReference type="ChEBI" id="CHEBI:58713"/>
    </ligand>
</feature>
<keyword evidence="2" id="KW-0285">Flavoprotein</keyword>
<organism evidence="3 4">
    <name type="scientific">Marinimicrobium koreense</name>
    <dbReference type="NCBI Taxonomy" id="306545"/>
    <lineage>
        <taxon>Bacteria</taxon>
        <taxon>Pseudomonadati</taxon>
        <taxon>Pseudomonadota</taxon>
        <taxon>Gammaproteobacteria</taxon>
        <taxon>Cellvibrionales</taxon>
        <taxon>Cellvibrionaceae</taxon>
        <taxon>Marinimicrobium</taxon>
    </lineage>
</organism>
<feature type="binding site" evidence="2">
    <location>
        <position position="350"/>
    </location>
    <ligand>
        <name>FAD</name>
        <dbReference type="ChEBI" id="CHEBI:57692"/>
    </ligand>
</feature>
<protein>
    <submittedName>
        <fullName evidence="3">Tryptophan halogenase</fullName>
    </submittedName>
</protein>
<dbReference type="OrthoDB" id="6278312at2"/>
<keyword evidence="2" id="KW-0547">Nucleotide-binding</keyword>
<evidence type="ECO:0000256" key="1">
    <source>
        <dbReference type="PIRSR" id="PIRSR011396-1"/>
    </source>
</evidence>
<feature type="binding site" evidence="2">
    <location>
        <position position="337"/>
    </location>
    <ligand>
        <name>FAD</name>
        <dbReference type="ChEBI" id="CHEBI:57692"/>
    </ligand>
</feature>
<dbReference type="PANTHER" id="PTHR43747">
    <property type="entry name" value="FAD-BINDING PROTEIN"/>
    <property type="match status" value="1"/>
</dbReference>
<feature type="binding site" evidence="2">
    <location>
        <position position="189"/>
    </location>
    <ligand>
        <name>FAD</name>
        <dbReference type="ChEBI" id="CHEBI:57692"/>
    </ligand>
</feature>
<dbReference type="Pfam" id="PF04820">
    <property type="entry name" value="Trp_halogenase"/>
    <property type="match status" value="1"/>
</dbReference>